<dbReference type="Gene3D" id="2.60.120.1130">
    <property type="match status" value="1"/>
</dbReference>
<keyword evidence="3" id="KW-1185">Reference proteome</keyword>
<protein>
    <recommendedName>
        <fullName evidence="1">DUF3857 domain-containing protein</fullName>
    </recommendedName>
</protein>
<evidence type="ECO:0000313" key="2">
    <source>
        <dbReference type="EMBL" id="SHI78527.1"/>
    </source>
</evidence>
<gene>
    <name evidence="2" type="ORF">SAMN04488508_103111</name>
</gene>
<accession>A0A1M6DZ37</accession>
<dbReference type="STRING" id="570521.SAMN04488508_103111"/>
<dbReference type="InterPro" id="IPR024618">
    <property type="entry name" value="DUF3857"/>
</dbReference>
<sequence>MNPINKLLLTGICILSFHISSGQEYKFGKVSKAELEEQSYEADSTANAVILYDKKEVYYEYNPTVRWFLLITEVHRRVKLYNKNGFDYASDDFLLYKNERAEERMSDLKGFTYSLEGGKVIKTKLQKDGIFENEYSENYNQIKFTMPELKDNSVIEYKYKIISPFVYNIDRVVLQDQIPIKKLEVSIKTPEYFNFKKHTTGYLPIDLKETFSNGQFVYVPERTKAADVLKQGGGNVRGQSGFSSKYRGKQNVIDYKITTDNFSMSDIPAFKNEAYSGNINNYVSSVVYELQYTKFGSSIEDYATTWEEIIKKMYSRGDFGGELNKTNYYKEDIDQLVGGISDPIKKAGLIFGYVKQKMNWNGNYRATVQSGVRKAYKEGTGNVADINLMLTSMLNHVGVKANPVLVTSNQKVTSLFPTLGGFDYVITRVKLPNGNSIYLDATDKYGEPNVLPNRVIQGTARIIAENGKSQRLNLRPGKPSLNRSSLQYEIDTDGTIKGKSNMYHLDYLAHNFRDRFGIYDQKSHEKRILKKYEIDELINYEVKGANQLGKPVNERFEFVVEDQIEVIDNEMFFSPLLFLRNKENIFKSDDRRYPVDFGYGFSDVYMVNIKIPEGYQIAELPESGGFKLPDDLGSFSFNAKIVNGMIQISVTETINSALILPEYYPSIKEFYNKIIEKESDQVVLKKI</sequence>
<dbReference type="OrthoDB" id="98874at2"/>
<name>A0A1M6DZ37_9FLAO</name>
<dbReference type="Gene3D" id="3.10.620.30">
    <property type="match status" value="1"/>
</dbReference>
<dbReference type="Pfam" id="PF12969">
    <property type="entry name" value="DUF3857"/>
    <property type="match status" value="1"/>
</dbReference>
<dbReference type="Proteomes" id="UP000184432">
    <property type="component" value="Unassembled WGS sequence"/>
</dbReference>
<evidence type="ECO:0000259" key="1">
    <source>
        <dbReference type="Pfam" id="PF12969"/>
    </source>
</evidence>
<feature type="domain" description="DUF3857" evidence="1">
    <location>
        <begin position="73"/>
        <end position="218"/>
    </location>
</feature>
<evidence type="ECO:0000313" key="3">
    <source>
        <dbReference type="Proteomes" id="UP000184432"/>
    </source>
</evidence>
<proteinExistence type="predicted"/>
<dbReference type="AlphaFoldDB" id="A0A1M6DZ37"/>
<dbReference type="EMBL" id="FQYP01000003">
    <property type="protein sequence ID" value="SHI78527.1"/>
    <property type="molecule type" value="Genomic_DNA"/>
</dbReference>
<organism evidence="2 3">
    <name type="scientific">Aquimarina spongiae</name>
    <dbReference type="NCBI Taxonomy" id="570521"/>
    <lineage>
        <taxon>Bacteria</taxon>
        <taxon>Pseudomonadati</taxon>
        <taxon>Bacteroidota</taxon>
        <taxon>Flavobacteriia</taxon>
        <taxon>Flavobacteriales</taxon>
        <taxon>Flavobacteriaceae</taxon>
        <taxon>Aquimarina</taxon>
    </lineage>
</organism>
<dbReference type="RefSeq" id="WP_084549453.1">
    <property type="nucleotide sequence ID" value="NZ_FQYP01000003.1"/>
</dbReference>
<dbReference type="Gene3D" id="2.60.40.3140">
    <property type="match status" value="1"/>
</dbReference>
<reference evidence="3" key="1">
    <citation type="submission" date="2016-11" db="EMBL/GenBank/DDBJ databases">
        <authorList>
            <person name="Varghese N."/>
            <person name="Submissions S."/>
        </authorList>
    </citation>
    <scope>NUCLEOTIDE SEQUENCE [LARGE SCALE GENOMIC DNA]</scope>
    <source>
        <strain evidence="3">DSM 22623</strain>
    </source>
</reference>